<accession>A0A0F9E9D2</accession>
<name>A0A0F9E9D2_9ZZZZ</name>
<gene>
    <name evidence="1" type="ORF">LCGC14_2453170</name>
</gene>
<organism evidence="1">
    <name type="scientific">marine sediment metagenome</name>
    <dbReference type="NCBI Taxonomy" id="412755"/>
    <lineage>
        <taxon>unclassified sequences</taxon>
        <taxon>metagenomes</taxon>
        <taxon>ecological metagenomes</taxon>
    </lineage>
</organism>
<dbReference type="EMBL" id="LAZR01038011">
    <property type="protein sequence ID" value="KKL20668.1"/>
    <property type="molecule type" value="Genomic_DNA"/>
</dbReference>
<proteinExistence type="predicted"/>
<comment type="caution">
    <text evidence="1">The sequence shown here is derived from an EMBL/GenBank/DDBJ whole genome shotgun (WGS) entry which is preliminary data.</text>
</comment>
<protein>
    <submittedName>
        <fullName evidence="1">Uncharacterized protein</fullName>
    </submittedName>
</protein>
<sequence>MKKRSLKFNLKFDANDFIVALKEVTNKMIVFKKAIDTIEGRHYIIDKSL</sequence>
<evidence type="ECO:0000313" key="1">
    <source>
        <dbReference type="EMBL" id="KKL20668.1"/>
    </source>
</evidence>
<reference evidence="1" key="1">
    <citation type="journal article" date="2015" name="Nature">
        <title>Complex archaea that bridge the gap between prokaryotes and eukaryotes.</title>
        <authorList>
            <person name="Spang A."/>
            <person name="Saw J.H."/>
            <person name="Jorgensen S.L."/>
            <person name="Zaremba-Niedzwiedzka K."/>
            <person name="Martijn J."/>
            <person name="Lind A.E."/>
            <person name="van Eijk R."/>
            <person name="Schleper C."/>
            <person name="Guy L."/>
            <person name="Ettema T.J."/>
        </authorList>
    </citation>
    <scope>NUCLEOTIDE SEQUENCE</scope>
</reference>
<dbReference type="AlphaFoldDB" id="A0A0F9E9D2"/>